<evidence type="ECO:0000256" key="8">
    <source>
        <dbReference type="ARBA" id="ARBA00023140"/>
    </source>
</evidence>
<sequence length="349" mass="38684">MKRESFHAANTGGGGLGGPIPDAVFQTQFQCCSVEFSPFQEARLAVATAQYFGIIGNGRQHILEIGPDGNLREIRSFLTQEGLYDCCWSEANQNQLVSASADGSLKLWDVMTSDGYPVAHWQEHSAEVSSVHWNQVVKTNFLSASWDGSIKLWDPHHPTSLSTYCGHTGCVYAGIHSPRHPHRFLSCGTDGSLRIWDTKLPPSHATSLGLGRAEGGAVQVVRAHEGEVLSADWDKYQDFLVYTGGVDRSIKIWDLRRPSLPLGFLHGHGYAVRRLKTSPHQEGVLGSVSYDMSCRVWGPTRAGGRAGELWRCEEHTEFVQGLDFHLFWPGRIATCGWDRRVCVWTLPLP</sequence>
<dbReference type="InterPro" id="IPR044536">
    <property type="entry name" value="PEX7"/>
</dbReference>
<feature type="repeat" description="WD" evidence="11">
    <location>
        <begin position="221"/>
        <end position="256"/>
    </location>
</feature>
<accession>W7U6B1</accession>
<evidence type="ECO:0000256" key="4">
    <source>
        <dbReference type="ARBA" id="ARBA00022490"/>
    </source>
</evidence>
<evidence type="ECO:0000256" key="3">
    <source>
        <dbReference type="ARBA" id="ARBA00022448"/>
    </source>
</evidence>
<evidence type="ECO:0000256" key="5">
    <source>
        <dbReference type="ARBA" id="ARBA00022574"/>
    </source>
</evidence>
<evidence type="ECO:0000256" key="10">
    <source>
        <dbReference type="ARBA" id="ARBA00032565"/>
    </source>
</evidence>
<dbReference type="PRINTS" id="PR00320">
    <property type="entry name" value="GPROTEINBRPT"/>
</dbReference>
<evidence type="ECO:0000256" key="2">
    <source>
        <dbReference type="ARBA" id="ARBA00004514"/>
    </source>
</evidence>
<dbReference type="PANTHER" id="PTHR46027">
    <property type="entry name" value="PEROXISOMAL TARGETING SIGNAL 2 RECEPTOR"/>
    <property type="match status" value="1"/>
</dbReference>
<organism evidence="12 13">
    <name type="scientific">Nannochloropsis gaditana</name>
    <dbReference type="NCBI Taxonomy" id="72520"/>
    <lineage>
        <taxon>Eukaryota</taxon>
        <taxon>Sar</taxon>
        <taxon>Stramenopiles</taxon>
        <taxon>Ochrophyta</taxon>
        <taxon>Eustigmatophyceae</taxon>
        <taxon>Eustigmatales</taxon>
        <taxon>Monodopsidaceae</taxon>
        <taxon>Nannochloropsis</taxon>
    </lineage>
</organism>
<name>W7U6B1_9STRA</name>
<evidence type="ECO:0000256" key="9">
    <source>
        <dbReference type="ARBA" id="ARBA00024017"/>
    </source>
</evidence>
<dbReference type="GO" id="GO:0005053">
    <property type="term" value="F:peroxisome matrix targeting signal-2 binding"/>
    <property type="evidence" value="ECO:0007669"/>
    <property type="project" value="InterPro"/>
</dbReference>
<dbReference type="AlphaFoldDB" id="W7U6B1"/>
<feature type="repeat" description="WD" evidence="11">
    <location>
        <begin position="164"/>
        <end position="197"/>
    </location>
</feature>
<dbReference type="PROSITE" id="PS00678">
    <property type="entry name" value="WD_REPEATS_1"/>
    <property type="match status" value="2"/>
</dbReference>
<keyword evidence="5 11" id="KW-0853">WD repeat</keyword>
<evidence type="ECO:0000256" key="11">
    <source>
        <dbReference type="PROSITE-ProRule" id="PRU00221"/>
    </source>
</evidence>
<gene>
    <name evidence="12" type="ORF">Naga_100004g18</name>
</gene>
<dbReference type="Proteomes" id="UP000019335">
    <property type="component" value="Chromosome 5"/>
</dbReference>
<dbReference type="GO" id="GO:0005829">
    <property type="term" value="C:cytosol"/>
    <property type="evidence" value="ECO:0007669"/>
    <property type="project" value="UniProtKB-SubCell"/>
</dbReference>
<dbReference type="PANTHER" id="PTHR46027:SF1">
    <property type="entry name" value="PEROXISOMAL TARGETING SIGNAL 2 RECEPTOR"/>
    <property type="match status" value="1"/>
</dbReference>
<feature type="repeat" description="WD" evidence="11">
    <location>
        <begin position="121"/>
        <end position="163"/>
    </location>
</feature>
<dbReference type="InterPro" id="IPR036322">
    <property type="entry name" value="WD40_repeat_dom_sf"/>
</dbReference>
<keyword evidence="13" id="KW-1185">Reference proteome</keyword>
<dbReference type="SMART" id="SM00320">
    <property type="entry name" value="WD40"/>
    <property type="match status" value="6"/>
</dbReference>
<evidence type="ECO:0000256" key="7">
    <source>
        <dbReference type="ARBA" id="ARBA00022927"/>
    </source>
</evidence>
<evidence type="ECO:0000256" key="6">
    <source>
        <dbReference type="ARBA" id="ARBA00022737"/>
    </source>
</evidence>
<comment type="subcellular location">
    <subcellularLocation>
        <location evidence="2">Cytoplasm</location>
        <location evidence="2">Cytosol</location>
    </subcellularLocation>
    <subcellularLocation>
        <location evidence="1">Peroxisome matrix</location>
    </subcellularLocation>
</comment>
<dbReference type="PROSITE" id="PS50294">
    <property type="entry name" value="WD_REPEATS_REGION"/>
    <property type="match status" value="2"/>
</dbReference>
<keyword evidence="7" id="KW-0653">Protein transport</keyword>
<dbReference type="SUPFAM" id="SSF50978">
    <property type="entry name" value="WD40 repeat-like"/>
    <property type="match status" value="1"/>
</dbReference>
<dbReference type="InterPro" id="IPR001680">
    <property type="entry name" value="WD40_rpt"/>
</dbReference>
<evidence type="ECO:0000256" key="1">
    <source>
        <dbReference type="ARBA" id="ARBA00004253"/>
    </source>
</evidence>
<dbReference type="GO" id="GO:0016558">
    <property type="term" value="P:protein import into peroxisome matrix"/>
    <property type="evidence" value="ECO:0007669"/>
    <property type="project" value="InterPro"/>
</dbReference>
<keyword evidence="4" id="KW-0963">Cytoplasm</keyword>
<reference evidence="12 13" key="1">
    <citation type="journal article" date="2014" name="Mol. Plant">
        <title>Chromosome Scale Genome Assembly and Transcriptome Profiling of Nannochloropsis gaditana in Nitrogen Depletion.</title>
        <authorList>
            <person name="Corteggiani Carpinelli E."/>
            <person name="Telatin A."/>
            <person name="Vitulo N."/>
            <person name="Forcato C."/>
            <person name="D'Angelo M."/>
            <person name="Schiavon R."/>
            <person name="Vezzi A."/>
            <person name="Giacometti G.M."/>
            <person name="Morosinotto T."/>
            <person name="Valle G."/>
        </authorList>
    </citation>
    <scope>NUCLEOTIDE SEQUENCE [LARGE SCALE GENOMIC DNA]</scope>
    <source>
        <strain evidence="12 13">B-31</strain>
    </source>
</reference>
<dbReference type="InterPro" id="IPR015943">
    <property type="entry name" value="WD40/YVTN_repeat-like_dom_sf"/>
</dbReference>
<keyword evidence="8" id="KW-0576">Peroxisome</keyword>
<dbReference type="OrthoDB" id="273771at2759"/>
<dbReference type="InterPro" id="IPR019775">
    <property type="entry name" value="WD40_repeat_CS"/>
</dbReference>
<feature type="repeat" description="WD" evidence="11">
    <location>
        <begin position="96"/>
        <end position="110"/>
    </location>
</feature>
<dbReference type="Gene3D" id="2.130.10.10">
    <property type="entry name" value="YVTN repeat-like/Quinoprotein amine dehydrogenase"/>
    <property type="match status" value="1"/>
</dbReference>
<keyword evidence="6" id="KW-0677">Repeat</keyword>
<comment type="similarity">
    <text evidence="9">Belongs to the WD repeat peroxin-7 family.</text>
</comment>
<proteinExistence type="inferred from homology"/>
<dbReference type="PROSITE" id="PS50082">
    <property type="entry name" value="WD_REPEATS_2"/>
    <property type="match status" value="4"/>
</dbReference>
<evidence type="ECO:0000313" key="12">
    <source>
        <dbReference type="EMBL" id="EWM28214.1"/>
    </source>
</evidence>
<protein>
    <recommendedName>
        <fullName evidence="10">Peroxin-7</fullName>
    </recommendedName>
</protein>
<dbReference type="Pfam" id="PF00400">
    <property type="entry name" value="WD40"/>
    <property type="match status" value="6"/>
</dbReference>
<dbReference type="GO" id="GO:0005782">
    <property type="term" value="C:peroxisomal matrix"/>
    <property type="evidence" value="ECO:0007669"/>
    <property type="project" value="UniProtKB-SubCell"/>
</dbReference>
<dbReference type="InterPro" id="IPR020472">
    <property type="entry name" value="WD40_PAC1"/>
</dbReference>
<comment type="caution">
    <text evidence="12">The sequence shown here is derived from an EMBL/GenBank/DDBJ whole genome shotgun (WGS) entry which is preliminary data.</text>
</comment>
<evidence type="ECO:0000313" key="13">
    <source>
        <dbReference type="Proteomes" id="UP000019335"/>
    </source>
</evidence>
<dbReference type="EMBL" id="AZIL01000352">
    <property type="protein sequence ID" value="EWM28214.1"/>
    <property type="molecule type" value="Genomic_DNA"/>
</dbReference>
<keyword evidence="3" id="KW-0813">Transport</keyword>